<evidence type="ECO:0000313" key="3">
    <source>
        <dbReference type="Proteomes" id="UP001189624"/>
    </source>
</evidence>
<feature type="transmembrane region" description="Helical" evidence="1">
    <location>
        <begin position="38"/>
        <end position="57"/>
    </location>
</feature>
<dbReference type="AlphaFoldDB" id="A0AA86SRI1"/>
<dbReference type="PANTHER" id="PTHR36350:SF3">
    <property type="entry name" value="TRANSMEMBRANE PROTEIN"/>
    <property type="match status" value="1"/>
</dbReference>
<gene>
    <name evidence="2" type="ORF">AYBTSS11_LOCUS19114</name>
</gene>
<dbReference type="Proteomes" id="UP001189624">
    <property type="component" value="Chromosome 6"/>
</dbReference>
<protein>
    <submittedName>
        <fullName evidence="2">Uncharacterized protein</fullName>
    </submittedName>
</protein>
<keyword evidence="3" id="KW-1185">Reference proteome</keyword>
<keyword evidence="1" id="KW-0812">Transmembrane</keyword>
<dbReference type="PANTHER" id="PTHR36350">
    <property type="entry name" value="TRANSMEMBRANE PROTEIN"/>
    <property type="match status" value="1"/>
</dbReference>
<organism evidence="2 3">
    <name type="scientific">Sphenostylis stenocarpa</name>
    <dbReference type="NCBI Taxonomy" id="92480"/>
    <lineage>
        <taxon>Eukaryota</taxon>
        <taxon>Viridiplantae</taxon>
        <taxon>Streptophyta</taxon>
        <taxon>Embryophyta</taxon>
        <taxon>Tracheophyta</taxon>
        <taxon>Spermatophyta</taxon>
        <taxon>Magnoliopsida</taxon>
        <taxon>eudicotyledons</taxon>
        <taxon>Gunneridae</taxon>
        <taxon>Pentapetalae</taxon>
        <taxon>rosids</taxon>
        <taxon>fabids</taxon>
        <taxon>Fabales</taxon>
        <taxon>Fabaceae</taxon>
        <taxon>Papilionoideae</taxon>
        <taxon>50 kb inversion clade</taxon>
        <taxon>NPAAA clade</taxon>
        <taxon>indigoferoid/millettioid clade</taxon>
        <taxon>Phaseoleae</taxon>
        <taxon>Sphenostylis</taxon>
    </lineage>
</organism>
<keyword evidence="1" id="KW-1133">Transmembrane helix</keyword>
<proteinExistence type="predicted"/>
<dbReference type="EMBL" id="OY731403">
    <property type="protein sequence ID" value="CAJ1962190.1"/>
    <property type="molecule type" value="Genomic_DNA"/>
</dbReference>
<keyword evidence="1" id="KW-0472">Membrane</keyword>
<dbReference type="Gramene" id="rna-AYBTSS11_LOCUS19114">
    <property type="protein sequence ID" value="CAJ1962190.1"/>
    <property type="gene ID" value="gene-AYBTSS11_LOCUS19114"/>
</dbReference>
<evidence type="ECO:0000256" key="1">
    <source>
        <dbReference type="SAM" id="Phobius"/>
    </source>
</evidence>
<evidence type="ECO:0000313" key="2">
    <source>
        <dbReference type="EMBL" id="CAJ1962190.1"/>
    </source>
</evidence>
<reference evidence="2" key="1">
    <citation type="submission" date="2023-10" db="EMBL/GenBank/DDBJ databases">
        <authorList>
            <person name="Domelevo Entfellner J.-B."/>
        </authorList>
    </citation>
    <scope>NUCLEOTIDE SEQUENCE</scope>
</reference>
<name>A0AA86SRI1_9FABA</name>
<accession>A0AA86SRI1</accession>
<sequence length="270" mass="31558">MKPVVEKICTFSLAQSCEAMENFVSYVSSKYEANAMKAISYVILGCVSLLIFVILRWTRTKPKPKPKPEPRVHATRSFIVRQLHSGYPALERLMEEQYENPSVLESAYTLIMQFGNEFPDLRIIQQKVKELEMWGEEDYAEKILRLALKDANEKQKPHEAYEYEMFLVEVLIYKGGKSDLKSGLKCECLAEESLKDARRPLFKAIMHKMLENRERAKENWDEFIMVRDPAIGHQIDIDFDQFEHHVLRLQIATKKAAERKIQINSFTSYK</sequence>